<dbReference type="PANTHER" id="PTHR44051">
    <property type="entry name" value="GLUTATHIONE S-TRANSFERASE-RELATED"/>
    <property type="match status" value="1"/>
</dbReference>
<dbReference type="InterPro" id="IPR010987">
    <property type="entry name" value="Glutathione-S-Trfase_C-like"/>
</dbReference>
<organism evidence="3 4">
    <name type="scientific">Magnetovibrio blakemorei</name>
    <dbReference type="NCBI Taxonomy" id="28181"/>
    <lineage>
        <taxon>Bacteria</taxon>
        <taxon>Pseudomonadati</taxon>
        <taxon>Pseudomonadota</taxon>
        <taxon>Alphaproteobacteria</taxon>
        <taxon>Rhodospirillales</taxon>
        <taxon>Magnetovibrionaceae</taxon>
        <taxon>Magnetovibrio</taxon>
    </lineage>
</organism>
<dbReference type="SUPFAM" id="SSF52833">
    <property type="entry name" value="Thioredoxin-like"/>
    <property type="match status" value="1"/>
</dbReference>
<reference evidence="4" key="1">
    <citation type="submission" date="2016-07" db="EMBL/GenBank/DDBJ databases">
        <authorList>
            <person name="Florea S."/>
            <person name="Webb J.S."/>
            <person name="Jaromczyk J."/>
            <person name="Schardl C.L."/>
        </authorList>
    </citation>
    <scope>NUCLEOTIDE SEQUENCE [LARGE SCALE GENOMIC DNA]</scope>
    <source>
        <strain evidence="4">MV-1</strain>
    </source>
</reference>
<dbReference type="PROSITE" id="PS50405">
    <property type="entry name" value="GST_CTER"/>
    <property type="match status" value="1"/>
</dbReference>
<dbReference type="SFLD" id="SFLDS00019">
    <property type="entry name" value="Glutathione_Transferase_(cytos"/>
    <property type="match status" value="1"/>
</dbReference>
<dbReference type="InterPro" id="IPR004045">
    <property type="entry name" value="Glutathione_S-Trfase_N"/>
</dbReference>
<dbReference type="Gene3D" id="1.20.1050.10">
    <property type="match status" value="1"/>
</dbReference>
<dbReference type="OrthoDB" id="9803562at2"/>
<dbReference type="STRING" id="28181.BEN30_11290"/>
<dbReference type="InterPro" id="IPR040079">
    <property type="entry name" value="Glutathione_S-Trfase"/>
</dbReference>
<dbReference type="CDD" id="cd10291">
    <property type="entry name" value="GST_C_YfcG_like"/>
    <property type="match status" value="1"/>
</dbReference>
<accession>A0A1E5Q763</accession>
<dbReference type="EMBL" id="MCGG01000028">
    <property type="protein sequence ID" value="OEJ66808.1"/>
    <property type="molecule type" value="Genomic_DNA"/>
</dbReference>
<dbReference type="SFLD" id="SFLDG00358">
    <property type="entry name" value="Main_(cytGST)"/>
    <property type="match status" value="1"/>
</dbReference>
<dbReference type="SUPFAM" id="SSF47616">
    <property type="entry name" value="GST C-terminal domain-like"/>
    <property type="match status" value="1"/>
</dbReference>
<evidence type="ECO:0000313" key="3">
    <source>
        <dbReference type="EMBL" id="OEJ66808.1"/>
    </source>
</evidence>
<name>A0A1E5Q763_9PROT</name>
<feature type="domain" description="GST C-terminal" evidence="2">
    <location>
        <begin position="91"/>
        <end position="211"/>
    </location>
</feature>
<dbReference type="RefSeq" id="WP_069958184.1">
    <property type="nucleotide sequence ID" value="NZ_MCGG01000028.1"/>
</dbReference>
<dbReference type="PANTHER" id="PTHR44051:SF8">
    <property type="entry name" value="GLUTATHIONE S-TRANSFERASE GSTA"/>
    <property type="match status" value="1"/>
</dbReference>
<dbReference type="PROSITE" id="PS50404">
    <property type="entry name" value="GST_NTER"/>
    <property type="match status" value="1"/>
</dbReference>
<evidence type="ECO:0000259" key="2">
    <source>
        <dbReference type="PROSITE" id="PS50405"/>
    </source>
</evidence>
<dbReference type="Gene3D" id="3.40.30.10">
    <property type="entry name" value="Glutaredoxin"/>
    <property type="match status" value="1"/>
</dbReference>
<gene>
    <name evidence="3" type="ORF">BEN30_11290</name>
</gene>
<dbReference type="Proteomes" id="UP000095347">
    <property type="component" value="Unassembled WGS sequence"/>
</dbReference>
<evidence type="ECO:0000313" key="4">
    <source>
        <dbReference type="Proteomes" id="UP000095347"/>
    </source>
</evidence>
<dbReference type="SFLD" id="SFLDG01151">
    <property type="entry name" value="Main.2:_Nu-like"/>
    <property type="match status" value="1"/>
</dbReference>
<dbReference type="InterPro" id="IPR036249">
    <property type="entry name" value="Thioredoxin-like_sf"/>
</dbReference>
<sequence length="211" mass="23814">MIDLYTWGTPNGKKVSIMLEEVDLAYTVHPINIMKDDQFKPDFLKISPNNKIPAIVDADGPGGAPISLFESGAILIYLAEKCQRADLLPTSGEARYKVLQWLMFQMGGVGPMFGQAHHFIQFAKEDVPYAKKRYSDETQRLYKVMNAQLAEKDYLAGNVFSIADIATYPWVSRHTFHKVDLGDFPHVKRWYDMLSKRESVEAGMNVPAAPV</sequence>
<comment type="caution">
    <text evidence="3">The sequence shown here is derived from an EMBL/GenBank/DDBJ whole genome shotgun (WGS) entry which is preliminary data.</text>
</comment>
<evidence type="ECO:0000259" key="1">
    <source>
        <dbReference type="PROSITE" id="PS50404"/>
    </source>
</evidence>
<dbReference type="GO" id="GO:0016740">
    <property type="term" value="F:transferase activity"/>
    <property type="evidence" value="ECO:0007669"/>
    <property type="project" value="UniProtKB-KW"/>
</dbReference>
<keyword evidence="4" id="KW-1185">Reference proteome</keyword>
<feature type="domain" description="GST N-terminal" evidence="1">
    <location>
        <begin position="1"/>
        <end position="86"/>
    </location>
</feature>
<dbReference type="InterPro" id="IPR036282">
    <property type="entry name" value="Glutathione-S-Trfase_C_sf"/>
</dbReference>
<dbReference type="CDD" id="cd03048">
    <property type="entry name" value="GST_N_Ure2p_like"/>
    <property type="match status" value="1"/>
</dbReference>
<dbReference type="Pfam" id="PF00043">
    <property type="entry name" value="GST_C"/>
    <property type="match status" value="1"/>
</dbReference>
<dbReference type="InterPro" id="IPR004046">
    <property type="entry name" value="GST_C"/>
</dbReference>
<keyword evidence="3" id="KW-0808">Transferase</keyword>
<protein>
    <submittedName>
        <fullName evidence="3">Glutathione S-transferase</fullName>
    </submittedName>
</protein>
<dbReference type="Pfam" id="PF13409">
    <property type="entry name" value="GST_N_2"/>
    <property type="match status" value="1"/>
</dbReference>
<dbReference type="AlphaFoldDB" id="A0A1E5Q763"/>
<proteinExistence type="predicted"/>